<name>A0A370MY69_9BURK</name>
<dbReference type="Proteomes" id="UP000255165">
    <property type="component" value="Unassembled WGS sequence"/>
</dbReference>
<keyword evidence="3" id="KW-1185">Reference proteome</keyword>
<protein>
    <recommendedName>
        <fullName evidence="1">Rv2525c-like glycoside hydrolase-like domain-containing protein</fullName>
    </recommendedName>
</protein>
<organism evidence="2 3">
    <name type="scientific">Cupriavidus lacunae</name>
    <dbReference type="NCBI Taxonomy" id="2666307"/>
    <lineage>
        <taxon>Bacteria</taxon>
        <taxon>Pseudomonadati</taxon>
        <taxon>Pseudomonadota</taxon>
        <taxon>Betaproteobacteria</taxon>
        <taxon>Burkholderiales</taxon>
        <taxon>Burkholderiaceae</taxon>
        <taxon>Cupriavidus</taxon>
    </lineage>
</organism>
<reference evidence="3" key="1">
    <citation type="submission" date="2018-06" db="EMBL/GenBank/DDBJ databases">
        <authorList>
            <person name="Feng T."/>
            <person name="Jeon C.O."/>
        </authorList>
    </citation>
    <scope>NUCLEOTIDE SEQUENCE [LARGE SCALE GENOMIC DNA]</scope>
    <source>
        <strain evidence="3">S23</strain>
    </source>
</reference>
<evidence type="ECO:0000259" key="1">
    <source>
        <dbReference type="Pfam" id="PF08924"/>
    </source>
</evidence>
<dbReference type="SUPFAM" id="SSF51445">
    <property type="entry name" value="(Trans)glycosidases"/>
    <property type="match status" value="1"/>
</dbReference>
<gene>
    <name evidence="2" type="ORF">DN412_41270</name>
</gene>
<accession>A0A370MY69</accession>
<dbReference type="AlphaFoldDB" id="A0A370MY69"/>
<dbReference type="Pfam" id="PF08924">
    <property type="entry name" value="Rv2525c_GlyHyd-like"/>
    <property type="match status" value="1"/>
</dbReference>
<proteinExistence type="predicted"/>
<dbReference type="EMBL" id="QKWJ01000152">
    <property type="protein sequence ID" value="RDJ98266.1"/>
    <property type="molecule type" value="Genomic_DNA"/>
</dbReference>
<dbReference type="InterPro" id="IPR017853">
    <property type="entry name" value="GH"/>
</dbReference>
<evidence type="ECO:0000313" key="2">
    <source>
        <dbReference type="EMBL" id="RDJ98266.1"/>
    </source>
</evidence>
<dbReference type="Gene3D" id="3.20.20.80">
    <property type="entry name" value="Glycosidases"/>
    <property type="match status" value="1"/>
</dbReference>
<dbReference type="InterPro" id="IPR015020">
    <property type="entry name" value="Rv2525c-like_Glyco_Hydro-like"/>
</dbReference>
<evidence type="ECO:0000313" key="3">
    <source>
        <dbReference type="Proteomes" id="UP000255165"/>
    </source>
</evidence>
<feature type="domain" description="Rv2525c-like glycoside hydrolase-like" evidence="1">
    <location>
        <begin position="26"/>
        <end position="163"/>
    </location>
</feature>
<comment type="caution">
    <text evidence="2">The sequence shown here is derived from an EMBL/GenBank/DDBJ whole genome shotgun (WGS) entry which is preliminary data.</text>
</comment>
<sequence>MVQCHREQSMTSIIDVSSACGSKATALNAAGIKTVIRYYSRDTIRPSKRLTQTEAEQLMEAGLRLCIVHEGRFGDKAANFERATGVADAMYARTYGASIIRQPARSTIYFGIDFDASTSEIRDRVIPYFQGIADALAAPTGEPDYMVGVYGSGATCEAILDAGLAELAWLAQSTG</sequence>